<dbReference type="AlphaFoldDB" id="A0A8H4WRM1"/>
<dbReference type="Proteomes" id="UP000604273">
    <property type="component" value="Unassembled WGS sequence"/>
</dbReference>
<evidence type="ECO:0000256" key="1">
    <source>
        <dbReference type="SAM" id="MobiDB-lite"/>
    </source>
</evidence>
<reference evidence="2" key="2">
    <citation type="submission" date="2020-05" db="EMBL/GenBank/DDBJ databases">
        <authorList>
            <person name="Kim H.-S."/>
            <person name="Proctor R.H."/>
            <person name="Brown D.W."/>
        </authorList>
    </citation>
    <scope>NUCLEOTIDE SEQUENCE</scope>
    <source>
        <strain evidence="2">NRRL 45417</strain>
    </source>
</reference>
<keyword evidence="3" id="KW-1185">Reference proteome</keyword>
<organism evidence="2 3">
    <name type="scientific">Fusarium gaditjirri</name>
    <dbReference type="NCBI Taxonomy" id="282569"/>
    <lineage>
        <taxon>Eukaryota</taxon>
        <taxon>Fungi</taxon>
        <taxon>Dikarya</taxon>
        <taxon>Ascomycota</taxon>
        <taxon>Pezizomycotina</taxon>
        <taxon>Sordariomycetes</taxon>
        <taxon>Hypocreomycetidae</taxon>
        <taxon>Hypocreales</taxon>
        <taxon>Nectriaceae</taxon>
        <taxon>Fusarium</taxon>
        <taxon>Fusarium nisikadoi species complex</taxon>
    </lineage>
</organism>
<sequence>MLDRGKISNIPDLMQSRYIRDYLYGEWMQYRTAACINFPFWNAFTGEIEEGCACKGCYEAFEDQPMQANRPLGLYGSQDNRPHLLKALEKTSIPKGHPSYPGRLRPQLHQTGNRHDRPSLVELVITQHHQSILFKDNSDNPASLCVTLSFCSTFVSGKAGADNTYLVGLFKFIDKQCRSQYSMAIGQEAKGPSKAEMAEVRKCVEEYKAVKSKASNSLDDIMEIDEEEPEEVIVEEFALVPTEQQRWLEYSGLNRRHIRREHADHGRWSEATQLLPFRHLSLPAFVCKYDSSSPVPTRSSWAERASFRGDYQAKTRMDALSPPLHISTYIQGFFSFYTPSYAFHLYNLKISLSVRPRDHPHDGQEAESRRYAPSLL</sequence>
<dbReference type="EMBL" id="JABFAI010000292">
    <property type="protein sequence ID" value="KAF4947299.1"/>
    <property type="molecule type" value="Genomic_DNA"/>
</dbReference>
<evidence type="ECO:0000313" key="2">
    <source>
        <dbReference type="EMBL" id="KAF4947299.1"/>
    </source>
</evidence>
<evidence type="ECO:0000313" key="3">
    <source>
        <dbReference type="Proteomes" id="UP000604273"/>
    </source>
</evidence>
<accession>A0A8H4WRM1</accession>
<reference evidence="2" key="1">
    <citation type="journal article" date="2020" name="BMC Genomics">
        <title>Correction to: Identification and distribution of gene clusters required for synthesis of sphingolipid metabolism inhibitors in diverse species of the filamentous fungus Fusarium.</title>
        <authorList>
            <person name="Kim H.S."/>
            <person name="Lohmar J.M."/>
            <person name="Busman M."/>
            <person name="Brown D.W."/>
            <person name="Naumann T.A."/>
            <person name="Divon H.H."/>
            <person name="Lysoe E."/>
            <person name="Uhlig S."/>
            <person name="Proctor R.H."/>
        </authorList>
    </citation>
    <scope>NUCLEOTIDE SEQUENCE</scope>
    <source>
        <strain evidence="2">NRRL 45417</strain>
    </source>
</reference>
<feature type="region of interest" description="Disordered" evidence="1">
    <location>
        <begin position="357"/>
        <end position="376"/>
    </location>
</feature>
<comment type="caution">
    <text evidence="2">The sequence shown here is derived from an EMBL/GenBank/DDBJ whole genome shotgun (WGS) entry which is preliminary data.</text>
</comment>
<dbReference type="OrthoDB" id="2687876at2759"/>
<proteinExistence type="predicted"/>
<name>A0A8H4WRM1_9HYPO</name>
<feature type="compositionally biased region" description="Basic and acidic residues" evidence="1">
    <location>
        <begin position="357"/>
        <end position="370"/>
    </location>
</feature>
<gene>
    <name evidence="2" type="ORF">FGADI_10508</name>
</gene>
<protein>
    <submittedName>
        <fullName evidence="2">Uncharacterized protein</fullName>
    </submittedName>
</protein>